<dbReference type="EMBL" id="AMZH03000903">
    <property type="protein sequence ID" value="RRT81466.1"/>
    <property type="molecule type" value="Genomic_DNA"/>
</dbReference>
<dbReference type="Proteomes" id="UP000287651">
    <property type="component" value="Unassembled WGS sequence"/>
</dbReference>
<dbReference type="GO" id="GO:0005634">
    <property type="term" value="C:nucleus"/>
    <property type="evidence" value="ECO:0007669"/>
    <property type="project" value="UniProtKB-SubCell"/>
</dbReference>
<gene>
    <name evidence="3" type="ORF">B296_00012895</name>
</gene>
<dbReference type="InterPro" id="IPR044251">
    <property type="entry name" value="LHP1-like"/>
</dbReference>
<proteinExistence type="predicted"/>
<dbReference type="Pfam" id="PF01393">
    <property type="entry name" value="Chromo_shadow"/>
    <property type="match status" value="1"/>
</dbReference>
<accession>A0A427AZD7</accession>
<dbReference type="Gene3D" id="2.40.50.40">
    <property type="match status" value="1"/>
</dbReference>
<reference evidence="3 4" key="1">
    <citation type="journal article" date="2014" name="Agronomy (Basel)">
        <title>A Draft Genome Sequence for Ensete ventricosum, the Drought-Tolerant Tree Against Hunger.</title>
        <authorList>
            <person name="Harrison J."/>
            <person name="Moore K.A."/>
            <person name="Paszkiewicz K."/>
            <person name="Jones T."/>
            <person name="Grant M."/>
            <person name="Ambacheew D."/>
            <person name="Muzemil S."/>
            <person name="Studholme D.J."/>
        </authorList>
    </citation>
    <scope>NUCLEOTIDE SEQUENCE [LARGE SCALE GENOMIC DNA]</scope>
</reference>
<dbReference type="PANTHER" id="PTHR47240:SF2">
    <property type="entry name" value="CHROMO DOMAIN-CONTAINING PROTEIN LHP1"/>
    <property type="match status" value="1"/>
</dbReference>
<evidence type="ECO:0000313" key="3">
    <source>
        <dbReference type="EMBL" id="RRT81466.1"/>
    </source>
</evidence>
<dbReference type="GO" id="GO:0031507">
    <property type="term" value="P:heterochromatin formation"/>
    <property type="evidence" value="ECO:0007669"/>
    <property type="project" value="InterPro"/>
</dbReference>
<dbReference type="AlphaFoldDB" id="A0A427AZD7"/>
<evidence type="ECO:0000256" key="1">
    <source>
        <dbReference type="ARBA" id="ARBA00004123"/>
    </source>
</evidence>
<organism evidence="3 4">
    <name type="scientific">Ensete ventricosum</name>
    <name type="common">Abyssinian banana</name>
    <name type="synonym">Musa ensete</name>
    <dbReference type="NCBI Taxonomy" id="4639"/>
    <lineage>
        <taxon>Eukaryota</taxon>
        <taxon>Viridiplantae</taxon>
        <taxon>Streptophyta</taxon>
        <taxon>Embryophyta</taxon>
        <taxon>Tracheophyta</taxon>
        <taxon>Spermatophyta</taxon>
        <taxon>Magnoliopsida</taxon>
        <taxon>Liliopsida</taxon>
        <taxon>Zingiberales</taxon>
        <taxon>Musaceae</taxon>
        <taxon>Ensete</taxon>
    </lineage>
</organism>
<dbReference type="InterPro" id="IPR008251">
    <property type="entry name" value="Chromo_shadow_dom"/>
</dbReference>
<protein>
    <submittedName>
        <fullName evidence="3">Uncharacterized protein</fullName>
    </submittedName>
</protein>
<dbReference type="PANTHER" id="PTHR47240">
    <property type="entry name" value="CHROMO DOMAIN-CONTAINING PROTEIN LHP1"/>
    <property type="match status" value="1"/>
</dbReference>
<comment type="caution">
    <text evidence="3">The sequence shown here is derived from an EMBL/GenBank/DDBJ whole genome shotgun (WGS) entry which is preliminary data.</text>
</comment>
<comment type="subcellular location">
    <subcellularLocation>
        <location evidence="1">Nucleus</location>
    </subcellularLocation>
</comment>
<evidence type="ECO:0000313" key="4">
    <source>
        <dbReference type="Proteomes" id="UP000287651"/>
    </source>
</evidence>
<evidence type="ECO:0000256" key="2">
    <source>
        <dbReference type="ARBA" id="ARBA00023242"/>
    </source>
</evidence>
<sequence length="58" mass="6724">MIAITLMVPYANFSNPCSMLMYRSDGKEVLVDDKELKANNPLLLISFYEQHLRYSPNQ</sequence>
<keyword evidence="2" id="KW-0539">Nucleus</keyword>
<name>A0A427AZD7_ENSVE</name>